<name>F4PJK2_CACFS</name>
<gene>
    <name evidence="2" type="ORF">DFA_05912</name>
</gene>
<keyword evidence="3" id="KW-1185">Reference proteome</keyword>
<dbReference type="KEGG" id="dfa:DFA_05912"/>
<sequence>MKSLFIILIISIFYISSNNAQLTSNSTKFYFNGEFSFDTLPITKSQFIITSGIAFITAEKGYGDDKLGWTLNYDLKVSDENKTLAVNRVEIGGFAQKNYESSFYHQINASTASVNTSSEFKLNVTESYNSNHIISSTINRALEKGVMDSNDSQMVLVVSNYREFKVNVTNNGTTTLQNSNSTTYYSRAQLYAGEDVERSGAFKLVSSTILLLLSILSFLI</sequence>
<dbReference type="Proteomes" id="UP000007797">
    <property type="component" value="Unassembled WGS sequence"/>
</dbReference>
<proteinExistence type="predicted"/>
<dbReference type="AlphaFoldDB" id="F4PJK2"/>
<evidence type="ECO:0000313" key="2">
    <source>
        <dbReference type="EMBL" id="EGG23776.1"/>
    </source>
</evidence>
<protein>
    <submittedName>
        <fullName evidence="2">Uncharacterized protein</fullName>
    </submittedName>
</protein>
<evidence type="ECO:0000256" key="1">
    <source>
        <dbReference type="SAM" id="SignalP"/>
    </source>
</evidence>
<accession>F4PJK2</accession>
<keyword evidence="1" id="KW-0732">Signal</keyword>
<dbReference type="EMBL" id="GL883007">
    <property type="protein sequence ID" value="EGG23776.1"/>
    <property type="molecule type" value="Genomic_DNA"/>
</dbReference>
<feature type="chain" id="PRO_5003313183" evidence="1">
    <location>
        <begin position="21"/>
        <end position="220"/>
    </location>
</feature>
<dbReference type="RefSeq" id="XP_004361627.1">
    <property type="nucleotide sequence ID" value="XM_004361570.1"/>
</dbReference>
<dbReference type="GeneID" id="14876279"/>
<evidence type="ECO:0000313" key="3">
    <source>
        <dbReference type="Proteomes" id="UP000007797"/>
    </source>
</evidence>
<reference evidence="3" key="1">
    <citation type="journal article" date="2011" name="Genome Res.">
        <title>Phylogeny-wide analysis of social amoeba genomes highlights ancient origins for complex intercellular communication.</title>
        <authorList>
            <person name="Heidel A.J."/>
            <person name="Lawal H.M."/>
            <person name="Felder M."/>
            <person name="Schilde C."/>
            <person name="Helps N.R."/>
            <person name="Tunggal B."/>
            <person name="Rivero F."/>
            <person name="John U."/>
            <person name="Schleicher M."/>
            <person name="Eichinger L."/>
            <person name="Platzer M."/>
            <person name="Noegel A.A."/>
            <person name="Schaap P."/>
            <person name="Gloeckner G."/>
        </authorList>
    </citation>
    <scope>NUCLEOTIDE SEQUENCE [LARGE SCALE GENOMIC DNA]</scope>
    <source>
        <strain evidence="3">SH3</strain>
    </source>
</reference>
<organism evidence="2 3">
    <name type="scientific">Cavenderia fasciculata</name>
    <name type="common">Slime mold</name>
    <name type="synonym">Dictyostelium fasciculatum</name>
    <dbReference type="NCBI Taxonomy" id="261658"/>
    <lineage>
        <taxon>Eukaryota</taxon>
        <taxon>Amoebozoa</taxon>
        <taxon>Evosea</taxon>
        <taxon>Eumycetozoa</taxon>
        <taxon>Dictyostelia</taxon>
        <taxon>Acytosteliales</taxon>
        <taxon>Cavenderiaceae</taxon>
        <taxon>Cavenderia</taxon>
    </lineage>
</organism>
<feature type="signal peptide" evidence="1">
    <location>
        <begin position="1"/>
        <end position="20"/>
    </location>
</feature>